<reference evidence="1 2" key="1">
    <citation type="submission" date="2018-05" db="EMBL/GenBank/DDBJ databases">
        <title>Genetic diversity of glacier-inhabiting Cryobacterium bacteria in China and description of Cryobacterium mengkeensis sp. nov. and Arthrobacter glacialis sp. nov.</title>
        <authorList>
            <person name="Liu Q."/>
            <person name="Xin Y.-H."/>
        </authorList>
    </citation>
    <scope>NUCLEOTIDE SEQUENCE [LARGE SCALE GENOMIC DNA]</scope>
    <source>
        <strain evidence="1 2">B7</strain>
    </source>
</reference>
<dbReference type="AlphaFoldDB" id="A0A2V5IWC9"/>
<evidence type="ECO:0000313" key="1">
    <source>
        <dbReference type="EMBL" id="PYI39802.1"/>
    </source>
</evidence>
<gene>
    <name evidence="1" type="ORF">CVS30_03845</name>
</gene>
<organism evidence="1 2">
    <name type="scientific">Arthrobacter psychrolactophilus</name>
    <dbReference type="NCBI Taxonomy" id="92442"/>
    <lineage>
        <taxon>Bacteria</taxon>
        <taxon>Bacillati</taxon>
        <taxon>Actinomycetota</taxon>
        <taxon>Actinomycetes</taxon>
        <taxon>Micrococcales</taxon>
        <taxon>Micrococcaceae</taxon>
        <taxon>Arthrobacter</taxon>
    </lineage>
</organism>
<dbReference type="OrthoDB" id="5124197at2"/>
<dbReference type="Proteomes" id="UP000247980">
    <property type="component" value="Unassembled WGS sequence"/>
</dbReference>
<accession>A0A2V5IWC9</accession>
<proteinExistence type="predicted"/>
<evidence type="ECO:0000313" key="2">
    <source>
        <dbReference type="Proteomes" id="UP000247980"/>
    </source>
</evidence>
<sequence length="69" mass="7275">MSTDIFKARSQVAVASRRKDTAGLAIARRNLAAAKLEAYVSRVVAEAPPLTPEQLDRVSVLLRPGGGAS</sequence>
<keyword evidence="2" id="KW-1185">Reference proteome</keyword>
<dbReference type="EMBL" id="QJVC01000002">
    <property type="protein sequence ID" value="PYI39802.1"/>
    <property type="molecule type" value="Genomic_DNA"/>
</dbReference>
<protein>
    <submittedName>
        <fullName evidence="1">Uncharacterized protein</fullName>
    </submittedName>
</protein>
<name>A0A2V5IWC9_9MICC</name>
<comment type="caution">
    <text evidence="1">The sequence shown here is derived from an EMBL/GenBank/DDBJ whole genome shotgun (WGS) entry which is preliminary data.</text>
</comment>